<evidence type="ECO:0000256" key="4">
    <source>
        <dbReference type="ARBA" id="ARBA00023136"/>
    </source>
</evidence>
<dbReference type="EMBL" id="LFBV01000007">
    <property type="protein sequence ID" value="OKH92393.1"/>
    <property type="molecule type" value="Genomic_DNA"/>
</dbReference>
<feature type="transmembrane region" description="Helical" evidence="5">
    <location>
        <begin position="77"/>
        <end position="95"/>
    </location>
</feature>
<protein>
    <recommendedName>
        <fullName evidence="10">ABC transporter ATP-binding protein</fullName>
    </recommendedName>
</protein>
<proteinExistence type="predicted"/>
<dbReference type="PANTHER" id="PTHR43394:SF1">
    <property type="entry name" value="ATP-BINDING CASSETTE SUB-FAMILY B MEMBER 10, MITOCHONDRIAL"/>
    <property type="match status" value="1"/>
</dbReference>
<dbReference type="InterPro" id="IPR003439">
    <property type="entry name" value="ABC_transporter-like_ATP-bd"/>
</dbReference>
<accession>A0A1Q4V3H7</accession>
<evidence type="ECO:0000259" key="6">
    <source>
        <dbReference type="PROSITE" id="PS50893"/>
    </source>
</evidence>
<evidence type="ECO:0000313" key="8">
    <source>
        <dbReference type="EMBL" id="OKH92393.1"/>
    </source>
</evidence>
<feature type="transmembrane region" description="Helical" evidence="5">
    <location>
        <begin position="300"/>
        <end position="327"/>
    </location>
</feature>
<reference evidence="8 9" key="1">
    <citation type="submission" date="2015-06" db="EMBL/GenBank/DDBJ databases">
        <title>Cloning and characterization of the uncialamcin biosynthetic gene cluster.</title>
        <authorList>
            <person name="Yan X."/>
            <person name="Huang T."/>
            <person name="Ge H."/>
            <person name="Shen B."/>
        </authorList>
    </citation>
    <scope>NUCLEOTIDE SEQUENCE [LARGE SCALE GENOMIC DNA]</scope>
    <source>
        <strain evidence="8 9">DCA2648</strain>
    </source>
</reference>
<dbReference type="InterPro" id="IPR011527">
    <property type="entry name" value="ABC1_TM_dom"/>
</dbReference>
<dbReference type="Gene3D" id="1.20.1560.10">
    <property type="entry name" value="ABC transporter type 1, transmembrane domain"/>
    <property type="match status" value="1"/>
</dbReference>
<dbReference type="InterPro" id="IPR027417">
    <property type="entry name" value="P-loop_NTPase"/>
</dbReference>
<dbReference type="GO" id="GO:0005886">
    <property type="term" value="C:plasma membrane"/>
    <property type="evidence" value="ECO:0007669"/>
    <property type="project" value="UniProtKB-SubCell"/>
</dbReference>
<keyword evidence="4 5" id="KW-0472">Membrane</keyword>
<feature type="transmembrane region" description="Helical" evidence="5">
    <location>
        <begin position="139"/>
        <end position="160"/>
    </location>
</feature>
<keyword evidence="2 5" id="KW-0812">Transmembrane</keyword>
<comment type="subcellular location">
    <subcellularLocation>
        <location evidence="1">Cell membrane</location>
        <topology evidence="1">Multi-pass membrane protein</topology>
    </subcellularLocation>
</comment>
<evidence type="ECO:0000256" key="3">
    <source>
        <dbReference type="ARBA" id="ARBA00022989"/>
    </source>
</evidence>
<evidence type="ECO:0008006" key="10">
    <source>
        <dbReference type="Google" id="ProtNLM"/>
    </source>
</evidence>
<dbReference type="Pfam" id="PF00005">
    <property type="entry name" value="ABC_tran"/>
    <property type="match status" value="1"/>
</dbReference>
<evidence type="ECO:0000256" key="2">
    <source>
        <dbReference type="ARBA" id="ARBA00022692"/>
    </source>
</evidence>
<dbReference type="PROSITE" id="PS50929">
    <property type="entry name" value="ABC_TM1F"/>
    <property type="match status" value="1"/>
</dbReference>
<name>A0A1Q4V3H7_9ACTN</name>
<dbReference type="Proteomes" id="UP000186455">
    <property type="component" value="Unassembled WGS sequence"/>
</dbReference>
<feature type="transmembrane region" description="Helical" evidence="5">
    <location>
        <begin position="166"/>
        <end position="198"/>
    </location>
</feature>
<evidence type="ECO:0000259" key="7">
    <source>
        <dbReference type="PROSITE" id="PS50929"/>
    </source>
</evidence>
<organism evidence="8 9">
    <name type="scientific">Streptomyces uncialis</name>
    <dbReference type="NCBI Taxonomy" id="1048205"/>
    <lineage>
        <taxon>Bacteria</taxon>
        <taxon>Bacillati</taxon>
        <taxon>Actinomycetota</taxon>
        <taxon>Actinomycetes</taxon>
        <taxon>Kitasatosporales</taxon>
        <taxon>Streptomycetaceae</taxon>
        <taxon>Streptomyces</taxon>
    </lineage>
</organism>
<sequence length="569" mass="57852">MFEAGAAPRGPGLRVDPGWSPARLSGAVIRSAWPWVLPGALLLVVFNVASMLLPVAVGRFVDTVITPAAAGAGADGIGPALTGWSAVFVALYAAIHLGYRFGGRLGWFGVQRAQYELSQAVLGRVLDERGMAGSVRAPGVLLSLATADVHRTCLVLYVTVYPPGEAVGLVVAAGVLFWVHPALGVGVTVALPVVLLLMHAAARTLRRRSGAEQAGLADAAAAAADLVAGYRVIRGLHAQDTAAARYRGVSRAALRATLAARAARAGFDAVSAATAHAFAAVVVIAAAVPAFEGRISPGQLVTVAGVAVTLIGPLDSLVGALGSFWAVSQASAARVLDLTATPPHPAAAGTAVPAGHYAGRALGFERLGLADGVTLDAVVPSGGFVVLELPQSAQAALSGFLTLRAVPSSGRVTFAGRAVHEYRPALLRERLLVAPRAPGVLAGTVLDNVRATGAAPAAAGTARTALAVAGFDAAELPDGYDTVLGDGGRELSGGQRQRIALARSVAADPEVLVLIEPTTSVDAVTEHRVATRLREHRAGRTTLVLTAAPAFRAVADPVVMTDEGTRADA</sequence>
<dbReference type="GO" id="GO:0005524">
    <property type="term" value="F:ATP binding"/>
    <property type="evidence" value="ECO:0007669"/>
    <property type="project" value="InterPro"/>
</dbReference>
<gene>
    <name evidence="8" type="ORF">AB852_25505</name>
</gene>
<keyword evidence="3 5" id="KW-1133">Transmembrane helix</keyword>
<dbReference type="InterPro" id="IPR039421">
    <property type="entry name" value="Type_1_exporter"/>
</dbReference>
<dbReference type="PROSITE" id="PS50893">
    <property type="entry name" value="ABC_TRANSPORTER_2"/>
    <property type="match status" value="1"/>
</dbReference>
<dbReference type="GO" id="GO:0016887">
    <property type="term" value="F:ATP hydrolysis activity"/>
    <property type="evidence" value="ECO:0007669"/>
    <property type="project" value="InterPro"/>
</dbReference>
<dbReference type="Gene3D" id="3.40.50.300">
    <property type="entry name" value="P-loop containing nucleotide triphosphate hydrolases"/>
    <property type="match status" value="1"/>
</dbReference>
<dbReference type="InterPro" id="IPR036640">
    <property type="entry name" value="ABC1_TM_sf"/>
</dbReference>
<feature type="domain" description="ABC transporter" evidence="6">
    <location>
        <begin position="333"/>
        <end position="569"/>
    </location>
</feature>
<feature type="domain" description="ABC transmembrane type-1" evidence="7">
    <location>
        <begin position="39"/>
        <end position="324"/>
    </location>
</feature>
<dbReference type="GO" id="GO:0015421">
    <property type="term" value="F:ABC-type oligopeptide transporter activity"/>
    <property type="evidence" value="ECO:0007669"/>
    <property type="project" value="TreeGrafter"/>
</dbReference>
<dbReference type="SUPFAM" id="SSF90123">
    <property type="entry name" value="ABC transporter transmembrane region"/>
    <property type="match status" value="1"/>
</dbReference>
<comment type="caution">
    <text evidence="8">The sequence shown here is derived from an EMBL/GenBank/DDBJ whole genome shotgun (WGS) entry which is preliminary data.</text>
</comment>
<dbReference type="PROSITE" id="PS00211">
    <property type="entry name" value="ABC_TRANSPORTER_1"/>
    <property type="match status" value="1"/>
</dbReference>
<evidence type="ECO:0000256" key="1">
    <source>
        <dbReference type="ARBA" id="ARBA00004651"/>
    </source>
</evidence>
<dbReference type="STRING" id="1048205.AB852_25505"/>
<feature type="transmembrane region" description="Helical" evidence="5">
    <location>
        <begin position="32"/>
        <end position="57"/>
    </location>
</feature>
<dbReference type="PANTHER" id="PTHR43394">
    <property type="entry name" value="ATP-DEPENDENT PERMEASE MDL1, MITOCHONDRIAL"/>
    <property type="match status" value="1"/>
</dbReference>
<dbReference type="AlphaFoldDB" id="A0A1Q4V3H7"/>
<keyword evidence="9" id="KW-1185">Reference proteome</keyword>
<feature type="transmembrane region" description="Helical" evidence="5">
    <location>
        <begin position="265"/>
        <end position="288"/>
    </location>
</feature>
<dbReference type="InterPro" id="IPR017871">
    <property type="entry name" value="ABC_transporter-like_CS"/>
</dbReference>
<evidence type="ECO:0000313" key="9">
    <source>
        <dbReference type="Proteomes" id="UP000186455"/>
    </source>
</evidence>
<evidence type="ECO:0000256" key="5">
    <source>
        <dbReference type="SAM" id="Phobius"/>
    </source>
</evidence>
<dbReference type="SUPFAM" id="SSF52540">
    <property type="entry name" value="P-loop containing nucleoside triphosphate hydrolases"/>
    <property type="match status" value="1"/>
</dbReference>
<dbReference type="Pfam" id="PF00664">
    <property type="entry name" value="ABC_membrane"/>
    <property type="match status" value="1"/>
</dbReference>